<keyword evidence="5 7" id="KW-0479">Metal-binding</keyword>
<evidence type="ECO:0000256" key="3">
    <source>
        <dbReference type="ARBA" id="ARBA00022523"/>
    </source>
</evidence>
<evidence type="ECO:0000256" key="7">
    <source>
        <dbReference type="PIRSR" id="PIRSR601929-1"/>
    </source>
</evidence>
<keyword evidence="12" id="KW-1185">Reference proteome</keyword>
<dbReference type="Gene3D" id="2.60.120.10">
    <property type="entry name" value="Jelly Rolls"/>
    <property type="match status" value="1"/>
</dbReference>
<evidence type="ECO:0000256" key="4">
    <source>
        <dbReference type="ARBA" id="ARBA00022525"/>
    </source>
</evidence>
<keyword evidence="6 7" id="KW-0464">Manganese</keyword>
<evidence type="ECO:0000256" key="8">
    <source>
        <dbReference type="PIRSR" id="PIRSR601929-2"/>
    </source>
</evidence>
<gene>
    <name evidence="11" type="ORF">WJX84_011871</name>
</gene>
<dbReference type="PANTHER" id="PTHR31238">
    <property type="entry name" value="GERMIN-LIKE PROTEIN SUBFAMILY 3 MEMBER 3"/>
    <property type="match status" value="1"/>
</dbReference>
<feature type="binding site" evidence="8">
    <location>
        <position position="110"/>
    </location>
    <ligand>
        <name>Mn(2+)</name>
        <dbReference type="ChEBI" id="CHEBI:29035"/>
    </ligand>
</feature>
<evidence type="ECO:0000256" key="6">
    <source>
        <dbReference type="ARBA" id="ARBA00023211"/>
    </source>
</evidence>
<feature type="binding site" evidence="8">
    <location>
        <position position="103"/>
    </location>
    <ligand>
        <name>Mn(2+)</name>
        <dbReference type="ChEBI" id="CHEBI:29035"/>
    </ligand>
</feature>
<feature type="binding site" evidence="8">
    <location>
        <position position="153"/>
    </location>
    <ligand>
        <name>Mn(2+)</name>
        <dbReference type="ChEBI" id="CHEBI:29035"/>
    </ligand>
</feature>
<dbReference type="AlphaFoldDB" id="A0AAW1TIG8"/>
<feature type="binding site" evidence="8">
    <location>
        <position position="105"/>
    </location>
    <ligand>
        <name>Mn(2+)</name>
        <dbReference type="ChEBI" id="CHEBI:29035"/>
    </ligand>
</feature>
<keyword evidence="9" id="KW-0732">Signal</keyword>
<sequence length="221" mass="23960">MTAIFGAIFVLASLASGTQAQKINATIPTGFTEFEQEVKQRQNVNYTGFVFDLVDPAQVSDATPNGNQTTNFIQNNPFLATLPNGGNGQNLLKLGPCAGNTIHTHPRGSEISTVLYGNIMFGMVDENLRDANQLVLRNISQYETIHIPQGLLHFSFNDNCEEAAFLANFGTRDPGTQSTWNSIMQIPTPILQLSTGIPEAHFNAYKQLPLLLAPGTGGRPP</sequence>
<organism evidence="11 12">
    <name type="scientific">Apatococcus fuscideae</name>
    <dbReference type="NCBI Taxonomy" id="2026836"/>
    <lineage>
        <taxon>Eukaryota</taxon>
        <taxon>Viridiplantae</taxon>
        <taxon>Chlorophyta</taxon>
        <taxon>core chlorophytes</taxon>
        <taxon>Trebouxiophyceae</taxon>
        <taxon>Chlorellales</taxon>
        <taxon>Chlorellaceae</taxon>
        <taxon>Apatococcus</taxon>
    </lineage>
</organism>
<feature type="binding site" evidence="7">
    <location>
        <position position="105"/>
    </location>
    <ligand>
        <name>oxalate</name>
        <dbReference type="ChEBI" id="CHEBI:30623"/>
    </ligand>
</feature>
<feature type="signal peptide" evidence="9">
    <location>
        <begin position="1"/>
        <end position="20"/>
    </location>
</feature>
<protein>
    <recommendedName>
        <fullName evidence="9">Germin-like protein</fullName>
    </recommendedName>
</protein>
<proteinExistence type="inferred from homology"/>
<dbReference type="GO" id="GO:0048046">
    <property type="term" value="C:apoplast"/>
    <property type="evidence" value="ECO:0007669"/>
    <property type="project" value="UniProtKB-SubCell"/>
</dbReference>
<evidence type="ECO:0000313" key="12">
    <source>
        <dbReference type="Proteomes" id="UP001485043"/>
    </source>
</evidence>
<feature type="binding site" evidence="7">
    <location>
        <position position="110"/>
    </location>
    <ligand>
        <name>oxalate</name>
        <dbReference type="ChEBI" id="CHEBI:30623"/>
    </ligand>
</feature>
<keyword evidence="3 9" id="KW-0052">Apoplast</keyword>
<comment type="subcellular location">
    <subcellularLocation>
        <location evidence="1 9">Secreted</location>
        <location evidence="1 9">Extracellular space</location>
        <location evidence="1 9">Apoplast</location>
    </subcellularLocation>
</comment>
<reference evidence="11 12" key="1">
    <citation type="journal article" date="2024" name="Nat. Commun.">
        <title>Phylogenomics reveals the evolutionary origins of lichenization in chlorophyte algae.</title>
        <authorList>
            <person name="Puginier C."/>
            <person name="Libourel C."/>
            <person name="Otte J."/>
            <person name="Skaloud P."/>
            <person name="Haon M."/>
            <person name="Grisel S."/>
            <person name="Petersen M."/>
            <person name="Berrin J.G."/>
            <person name="Delaux P.M."/>
            <person name="Dal Grande F."/>
            <person name="Keller J."/>
        </authorList>
    </citation>
    <scope>NUCLEOTIDE SEQUENCE [LARGE SCALE GENOMIC DNA]</scope>
    <source>
        <strain evidence="11 12">SAG 2523</strain>
    </source>
</reference>
<dbReference type="GO" id="GO:0030145">
    <property type="term" value="F:manganese ion binding"/>
    <property type="evidence" value="ECO:0007669"/>
    <property type="project" value="UniProtKB-UniRule"/>
</dbReference>
<feature type="domain" description="Cupin type-1" evidence="10">
    <location>
        <begin position="51"/>
        <end position="203"/>
    </location>
</feature>
<comment type="similarity">
    <text evidence="2 9">Belongs to the germin family.</text>
</comment>
<keyword evidence="4 9" id="KW-0964">Secreted</keyword>
<dbReference type="InterPro" id="IPR006045">
    <property type="entry name" value="Cupin_1"/>
</dbReference>
<dbReference type="Pfam" id="PF00190">
    <property type="entry name" value="Cupin_1"/>
    <property type="match status" value="1"/>
</dbReference>
<dbReference type="InterPro" id="IPR014710">
    <property type="entry name" value="RmlC-like_jellyroll"/>
</dbReference>
<dbReference type="SMART" id="SM00835">
    <property type="entry name" value="Cupin_1"/>
    <property type="match status" value="1"/>
</dbReference>
<dbReference type="SUPFAM" id="SSF51182">
    <property type="entry name" value="RmlC-like cupins"/>
    <property type="match status" value="1"/>
</dbReference>
<evidence type="ECO:0000259" key="10">
    <source>
        <dbReference type="SMART" id="SM00835"/>
    </source>
</evidence>
<feature type="binding site" evidence="7">
    <location>
        <position position="90"/>
    </location>
    <ligand>
        <name>oxalate</name>
        <dbReference type="ChEBI" id="CHEBI:30623"/>
    </ligand>
</feature>
<dbReference type="InterPro" id="IPR001929">
    <property type="entry name" value="Germin"/>
</dbReference>
<evidence type="ECO:0000256" key="9">
    <source>
        <dbReference type="RuleBase" id="RU366015"/>
    </source>
</evidence>
<name>A0AAW1TIG8_9CHLO</name>
<accession>A0AAW1TIG8</accession>
<dbReference type="EMBL" id="JALJOV010000028">
    <property type="protein sequence ID" value="KAK9868458.1"/>
    <property type="molecule type" value="Genomic_DNA"/>
</dbReference>
<evidence type="ECO:0000256" key="2">
    <source>
        <dbReference type="ARBA" id="ARBA00007456"/>
    </source>
</evidence>
<comment type="caution">
    <text evidence="11">The sequence shown here is derived from an EMBL/GenBank/DDBJ whole genome shotgun (WGS) entry which is preliminary data.</text>
</comment>
<dbReference type="InterPro" id="IPR011051">
    <property type="entry name" value="RmlC_Cupin_sf"/>
</dbReference>
<feature type="binding site" evidence="7">
    <location>
        <position position="100"/>
    </location>
    <ligand>
        <name>oxalate</name>
        <dbReference type="ChEBI" id="CHEBI:30623"/>
    </ligand>
</feature>
<dbReference type="PRINTS" id="PR00325">
    <property type="entry name" value="GERMIN"/>
</dbReference>
<evidence type="ECO:0000313" key="11">
    <source>
        <dbReference type="EMBL" id="KAK9868458.1"/>
    </source>
</evidence>
<dbReference type="Proteomes" id="UP001485043">
    <property type="component" value="Unassembled WGS sequence"/>
</dbReference>
<evidence type="ECO:0000256" key="5">
    <source>
        <dbReference type="ARBA" id="ARBA00022723"/>
    </source>
</evidence>
<feature type="chain" id="PRO_5043098391" description="Germin-like protein" evidence="9">
    <location>
        <begin position="21"/>
        <end position="221"/>
    </location>
</feature>
<evidence type="ECO:0000256" key="1">
    <source>
        <dbReference type="ARBA" id="ARBA00004271"/>
    </source>
</evidence>